<dbReference type="Proteomes" id="UP001428817">
    <property type="component" value="Unassembled WGS sequence"/>
</dbReference>
<name>A0ABP9Q0M0_9PSEU</name>
<dbReference type="InterPro" id="IPR007569">
    <property type="entry name" value="DUF559"/>
</dbReference>
<keyword evidence="3" id="KW-1185">Reference proteome</keyword>
<dbReference type="Gene3D" id="3.40.960.10">
    <property type="entry name" value="VSR Endonuclease"/>
    <property type="match status" value="1"/>
</dbReference>
<proteinExistence type="predicted"/>
<protein>
    <recommendedName>
        <fullName evidence="1">DUF559 domain-containing protein</fullName>
    </recommendedName>
</protein>
<reference evidence="3" key="1">
    <citation type="journal article" date="2019" name="Int. J. Syst. Evol. Microbiol.">
        <title>The Global Catalogue of Microorganisms (GCM) 10K type strain sequencing project: providing services to taxonomists for standard genome sequencing and annotation.</title>
        <authorList>
            <consortium name="The Broad Institute Genomics Platform"/>
            <consortium name="The Broad Institute Genome Sequencing Center for Infectious Disease"/>
            <person name="Wu L."/>
            <person name="Ma J."/>
        </authorList>
    </citation>
    <scope>NUCLEOTIDE SEQUENCE [LARGE SCALE GENOMIC DNA]</scope>
    <source>
        <strain evidence="3">JCM 18303</strain>
    </source>
</reference>
<dbReference type="InterPro" id="IPR011335">
    <property type="entry name" value="Restrct_endonuc-II-like"/>
</dbReference>
<organism evidence="2 3">
    <name type="scientific">Pseudonocardia eucalypti</name>
    <dbReference type="NCBI Taxonomy" id="648755"/>
    <lineage>
        <taxon>Bacteria</taxon>
        <taxon>Bacillati</taxon>
        <taxon>Actinomycetota</taxon>
        <taxon>Actinomycetes</taxon>
        <taxon>Pseudonocardiales</taxon>
        <taxon>Pseudonocardiaceae</taxon>
        <taxon>Pseudonocardia</taxon>
    </lineage>
</organism>
<dbReference type="RefSeq" id="WP_185063831.1">
    <property type="nucleotide sequence ID" value="NZ_BAABJP010000010.1"/>
</dbReference>
<accession>A0ABP9Q0M0</accession>
<evidence type="ECO:0000313" key="2">
    <source>
        <dbReference type="EMBL" id="GAA5154945.1"/>
    </source>
</evidence>
<evidence type="ECO:0000313" key="3">
    <source>
        <dbReference type="Proteomes" id="UP001428817"/>
    </source>
</evidence>
<dbReference type="SUPFAM" id="SSF52980">
    <property type="entry name" value="Restriction endonuclease-like"/>
    <property type="match status" value="1"/>
</dbReference>
<gene>
    <name evidence="2" type="ORF">GCM10023321_27460</name>
</gene>
<dbReference type="Pfam" id="PF04480">
    <property type="entry name" value="DUF559"/>
    <property type="match status" value="1"/>
</dbReference>
<evidence type="ECO:0000259" key="1">
    <source>
        <dbReference type="Pfam" id="PF04480"/>
    </source>
</evidence>
<dbReference type="EMBL" id="BAABJP010000010">
    <property type="protein sequence ID" value="GAA5154945.1"/>
    <property type="molecule type" value="Genomic_DNA"/>
</dbReference>
<feature type="domain" description="DUF559" evidence="1">
    <location>
        <begin position="218"/>
        <end position="276"/>
    </location>
</feature>
<sequence length="303" mass="32908">MSGDVFRGSEAVASGLVTPDQLRGPRFRRVFPDVYTPASLTVDLAARSRAAFLLVRDRGGALGGYSAAQLQGADCAPLNAPAEVILPGSAKPHAGLRVRRETMAVSDLAVVRGLLMTTPQRTAWDLARRLSLVDAVVAVDALARAGGFRPADLLARRLLEPGARGSRRLDRVVALANPRAESPQETRLRVGLVLAGLPPPQVQYKVLDEYGFHLARADLAYEEAQLAIEYDGVGHFSRIRHEHDRERDSLLASHGWLTVRLFQENLKGMPQTVGKIRSILAGRLPARPHLPERGSITPATPLR</sequence>
<comment type="caution">
    <text evidence="2">The sequence shown here is derived from an EMBL/GenBank/DDBJ whole genome shotgun (WGS) entry which is preliminary data.</text>
</comment>